<keyword evidence="1" id="KW-0813">Transport</keyword>
<accession>A0A6H1UIJ2</accession>
<keyword evidence="4" id="KW-0249">Electron transport</keyword>
<keyword evidence="3" id="KW-0479">Metal-binding</keyword>
<evidence type="ECO:0000256" key="3">
    <source>
        <dbReference type="ARBA" id="ARBA00022723"/>
    </source>
</evidence>
<dbReference type="KEGG" id="fes:HER31_12335"/>
<evidence type="ECO:0000259" key="8">
    <source>
        <dbReference type="Pfam" id="PF02085"/>
    </source>
</evidence>
<keyword evidence="2" id="KW-0349">Heme</keyword>
<evidence type="ECO:0000256" key="5">
    <source>
        <dbReference type="ARBA" id="ARBA00023004"/>
    </source>
</evidence>
<evidence type="ECO:0000256" key="6">
    <source>
        <dbReference type="SAM" id="MobiDB-lite"/>
    </source>
</evidence>
<reference evidence="9 10" key="1">
    <citation type="submission" date="2020-04" db="EMBL/GenBank/DDBJ databases">
        <title>Ferrimonas sp. S7 isolated from sea water.</title>
        <authorList>
            <person name="Bae S.S."/>
            <person name="Baek K."/>
        </authorList>
    </citation>
    <scope>NUCLEOTIDE SEQUENCE [LARGE SCALE GENOMIC DNA]</scope>
    <source>
        <strain evidence="9 10">S7</strain>
    </source>
</reference>
<dbReference type="RefSeq" id="WP_168660871.1">
    <property type="nucleotide sequence ID" value="NZ_CP051180.1"/>
</dbReference>
<evidence type="ECO:0000256" key="1">
    <source>
        <dbReference type="ARBA" id="ARBA00022448"/>
    </source>
</evidence>
<keyword evidence="10" id="KW-1185">Reference proteome</keyword>
<feature type="compositionally biased region" description="Polar residues" evidence="6">
    <location>
        <begin position="124"/>
        <end position="136"/>
    </location>
</feature>
<dbReference type="GO" id="GO:0046872">
    <property type="term" value="F:metal ion binding"/>
    <property type="evidence" value="ECO:0007669"/>
    <property type="project" value="UniProtKB-KW"/>
</dbReference>
<dbReference type="InterPro" id="IPR020942">
    <property type="entry name" value="Cyt_c_III_dom"/>
</dbReference>
<evidence type="ECO:0000256" key="2">
    <source>
        <dbReference type="ARBA" id="ARBA00022617"/>
    </source>
</evidence>
<evidence type="ECO:0000256" key="4">
    <source>
        <dbReference type="ARBA" id="ARBA00022982"/>
    </source>
</evidence>
<dbReference type="SUPFAM" id="SSF48695">
    <property type="entry name" value="Multiheme cytochromes"/>
    <property type="match status" value="1"/>
</dbReference>
<keyword evidence="7" id="KW-0732">Signal</keyword>
<evidence type="ECO:0000313" key="9">
    <source>
        <dbReference type="EMBL" id="QIZ77612.1"/>
    </source>
</evidence>
<dbReference type="EMBL" id="CP051180">
    <property type="protein sequence ID" value="QIZ77612.1"/>
    <property type="molecule type" value="Genomic_DNA"/>
</dbReference>
<feature type="chain" id="PRO_5026268543" evidence="7">
    <location>
        <begin position="22"/>
        <end position="136"/>
    </location>
</feature>
<feature type="region of interest" description="Disordered" evidence="6">
    <location>
        <begin position="113"/>
        <end position="136"/>
    </location>
</feature>
<dbReference type="GO" id="GO:0020037">
    <property type="term" value="F:heme binding"/>
    <property type="evidence" value="ECO:0007669"/>
    <property type="project" value="InterPro"/>
</dbReference>
<protein>
    <submittedName>
        <fullName evidence="9">Cytochrome c3 family protein</fullName>
    </submittedName>
</protein>
<feature type="domain" description="Class III cytochrome C" evidence="8">
    <location>
        <begin position="34"/>
        <end position="131"/>
    </location>
</feature>
<dbReference type="AlphaFoldDB" id="A0A6H1UIJ2"/>
<dbReference type="GO" id="GO:0009055">
    <property type="term" value="F:electron transfer activity"/>
    <property type="evidence" value="ECO:0007669"/>
    <property type="project" value="InterPro"/>
</dbReference>
<evidence type="ECO:0000313" key="10">
    <source>
        <dbReference type="Proteomes" id="UP000501602"/>
    </source>
</evidence>
<feature type="signal peptide" evidence="7">
    <location>
        <begin position="1"/>
        <end position="21"/>
    </location>
</feature>
<dbReference type="Pfam" id="PF02085">
    <property type="entry name" value="Cytochrom_CIII"/>
    <property type="match status" value="1"/>
</dbReference>
<sequence length="136" mass="15433">MKLKLIIASIMVTTLSVPALADPYDRQYPKIIMSMHQTDKAVDFDHQAHLNVDCSQCHHPQINEVESFTPYKCSSCHSTKGEDKAKSNAYFKIIHSKKAKDNDPAQRCLACHQQEQQQRDDNEVSLTNCTNSSCHK</sequence>
<organism evidence="9 10">
    <name type="scientific">Ferrimonas lipolytica</name>
    <dbReference type="NCBI Taxonomy" id="2724191"/>
    <lineage>
        <taxon>Bacteria</taxon>
        <taxon>Pseudomonadati</taxon>
        <taxon>Pseudomonadota</taxon>
        <taxon>Gammaproteobacteria</taxon>
        <taxon>Alteromonadales</taxon>
        <taxon>Ferrimonadaceae</taxon>
        <taxon>Ferrimonas</taxon>
    </lineage>
</organism>
<evidence type="ECO:0000256" key="7">
    <source>
        <dbReference type="SAM" id="SignalP"/>
    </source>
</evidence>
<keyword evidence="5" id="KW-0408">Iron</keyword>
<dbReference type="Gene3D" id="3.90.10.10">
    <property type="entry name" value="Cytochrome C3"/>
    <property type="match status" value="1"/>
</dbReference>
<dbReference type="CDD" id="cd08168">
    <property type="entry name" value="Cytochrom_C3"/>
    <property type="match status" value="1"/>
</dbReference>
<name>A0A6H1UIJ2_9GAMM</name>
<dbReference type="Proteomes" id="UP000501602">
    <property type="component" value="Chromosome"/>
</dbReference>
<dbReference type="InterPro" id="IPR036280">
    <property type="entry name" value="Multihaem_cyt_sf"/>
</dbReference>
<proteinExistence type="predicted"/>
<gene>
    <name evidence="9" type="ORF">HER31_12335</name>
</gene>